<dbReference type="AlphaFoldDB" id="A0A502GBV9"/>
<reference evidence="3 4" key="1">
    <citation type="journal article" date="2019" name="Environ. Microbiol.">
        <title>Species interactions and distinct microbial communities in high Arctic permafrost affected cryosols are associated with the CH4 and CO2 gas fluxes.</title>
        <authorList>
            <person name="Altshuler I."/>
            <person name="Hamel J."/>
            <person name="Turney S."/>
            <person name="Magnuson E."/>
            <person name="Levesque R."/>
            <person name="Greer C."/>
            <person name="Whyte L.G."/>
        </authorList>
    </citation>
    <scope>NUCLEOTIDE SEQUENCE [LARGE SCALE GENOMIC DNA]</scope>
    <source>
        <strain evidence="3 4">S9.2P</strain>
    </source>
</reference>
<name>A0A502GBV9_9BACT</name>
<evidence type="ECO:0008006" key="5">
    <source>
        <dbReference type="Google" id="ProtNLM"/>
    </source>
</evidence>
<dbReference type="InterPro" id="IPR008928">
    <property type="entry name" value="6-hairpin_glycosidase_sf"/>
</dbReference>
<protein>
    <recommendedName>
        <fullName evidence="5">Transcriptional initiation protein Tat</fullName>
    </recommendedName>
</protein>
<dbReference type="PANTHER" id="PTHR31151:SF0">
    <property type="entry name" value="PROLINE-TRNA LIGASE (DUF1680)"/>
    <property type="match status" value="1"/>
</dbReference>
<gene>
    <name evidence="3" type="ORF">EAH73_21255</name>
</gene>
<dbReference type="GO" id="GO:0005975">
    <property type="term" value="P:carbohydrate metabolic process"/>
    <property type="evidence" value="ECO:0007669"/>
    <property type="project" value="InterPro"/>
</dbReference>
<evidence type="ECO:0000313" key="4">
    <source>
        <dbReference type="Proteomes" id="UP000317646"/>
    </source>
</evidence>
<dbReference type="Pfam" id="PF20736">
    <property type="entry name" value="Glyco_hydro127M"/>
    <property type="match status" value="1"/>
</dbReference>
<feature type="domain" description="Non-reducing end beta-L-arabinofuranosidase-like GH127 catalytic" evidence="1">
    <location>
        <begin position="95"/>
        <end position="412"/>
    </location>
</feature>
<dbReference type="Pfam" id="PF07944">
    <property type="entry name" value="Beta-AFase-like_GH127_cat"/>
    <property type="match status" value="1"/>
</dbReference>
<dbReference type="OrthoDB" id="9757939at2"/>
<keyword evidence="4" id="KW-1185">Reference proteome</keyword>
<dbReference type="Proteomes" id="UP000317646">
    <property type="component" value="Unassembled WGS sequence"/>
</dbReference>
<feature type="domain" description="Non-reducing end beta-L-arabinofuranosidase-like GH127 middle" evidence="2">
    <location>
        <begin position="426"/>
        <end position="521"/>
    </location>
</feature>
<proteinExistence type="predicted"/>
<dbReference type="SUPFAM" id="SSF48208">
    <property type="entry name" value="Six-hairpin glycosidases"/>
    <property type="match status" value="1"/>
</dbReference>
<comment type="caution">
    <text evidence="3">The sequence shown here is derived from an EMBL/GenBank/DDBJ whole genome shotgun (WGS) entry which is preliminary data.</text>
</comment>
<dbReference type="RefSeq" id="WP_140469463.1">
    <property type="nucleotide sequence ID" value="NZ_RCYZ01000013.1"/>
</dbReference>
<dbReference type="EMBL" id="RCYZ01000013">
    <property type="protein sequence ID" value="TPG59445.1"/>
    <property type="molecule type" value="Genomic_DNA"/>
</dbReference>
<dbReference type="PANTHER" id="PTHR31151">
    <property type="entry name" value="PROLINE-TRNA LIGASE (DUF1680)"/>
    <property type="match status" value="1"/>
</dbReference>
<dbReference type="InterPro" id="IPR012878">
    <property type="entry name" value="Beta-AFase-like_GH127_cat"/>
</dbReference>
<sequence>MLTLARYVLPLVIAVWLPRSPRQPLPVPVPPLEAFRPGALHALPLGSVQPQGWLRRQLQLQADGLSGHLEEFWPDLGPTSAWLGGAGEGWERGPYYLDGLVPLAYGLDDAALKAKAQKWIDWALHSQRPDGGFGPAKNQDWWPNMLVLKALMQYQEATHDPRVVPFMTRYFAYQSSQLAQRPLHEWAVYRWAEELLPIRWLYARTRNPQLLTLAGQLAQQGFNWQWAYAHFPFTQPTSSASLGLASGNNDLALQAHGVNNAMALKMPALWGYTGGTQADRKAIYNQLTMLDTYHGLPNGMFSGDEHLAGRNPSQGVELCTVVEAQFSYEELLALLGDPQFGDRLEKITFNALPATFDPTMWAHQYDQQPNQVLVSRAHRQWSTNGDDSNVFGLEPWFGCCTANMHQGWPKFAASLWLASPDGGLVAAAYAPNRLRTSLGASGGEVIIREETDYPFRETVRFTVEKGGKKAFPLQLRIPAWATGSTVAVNGKSAPSAPQPGTFYPLQRRWKAGDVVELRLPMQVRVVPGYNQSVSVERGPLVYGLKVGEQWTKLRDRPSLADDYQVQATTPWNYGLLLPTGQAPATAFKVRELPLDGVLFSPGGAAVELQVAGVRLPQWQLVDNSAGPPPASPVAVPAGTPVEVLTLIPYGATKLRITAFPFVQRQP</sequence>
<evidence type="ECO:0000259" key="1">
    <source>
        <dbReference type="Pfam" id="PF07944"/>
    </source>
</evidence>
<evidence type="ECO:0000259" key="2">
    <source>
        <dbReference type="Pfam" id="PF20736"/>
    </source>
</evidence>
<dbReference type="InterPro" id="IPR049046">
    <property type="entry name" value="Beta-AFase-like_GH127_middle"/>
</dbReference>
<accession>A0A502GBV9</accession>
<evidence type="ECO:0000313" key="3">
    <source>
        <dbReference type="EMBL" id="TPG59445.1"/>
    </source>
</evidence>
<organism evidence="3 4">
    <name type="scientific">Hymenobacter nivis</name>
    <dbReference type="NCBI Taxonomy" id="1850093"/>
    <lineage>
        <taxon>Bacteria</taxon>
        <taxon>Pseudomonadati</taxon>
        <taxon>Bacteroidota</taxon>
        <taxon>Cytophagia</taxon>
        <taxon>Cytophagales</taxon>
        <taxon>Hymenobacteraceae</taxon>
        <taxon>Hymenobacter</taxon>
    </lineage>
</organism>